<evidence type="ECO:0000256" key="1">
    <source>
        <dbReference type="ARBA" id="ARBA00004496"/>
    </source>
</evidence>
<keyword evidence="3" id="KW-0963">Cytoplasm</keyword>
<dbReference type="NCBIfam" id="TIGR03342">
    <property type="entry name" value="dsrC_tusE_dsvC"/>
    <property type="match status" value="1"/>
</dbReference>
<dbReference type="InterPro" id="IPR025526">
    <property type="entry name" value="DsrC-like_dom_sf"/>
</dbReference>
<dbReference type="PIRSF" id="PIRSF006223">
    <property type="entry name" value="DsrC_TusE"/>
    <property type="match status" value="1"/>
</dbReference>
<dbReference type="SUPFAM" id="SSF69721">
    <property type="entry name" value="DsrC, the gamma subunit of dissimilatory sulfite reductase"/>
    <property type="match status" value="1"/>
</dbReference>
<sequence length="121" mass="13643">MRTRPDVVTEDVVGDRTIRRDEAGYLVDPEDWDEAVARKFAGEEDIDLGDEHWAVLGFMRAFLADSGVAPDARFAFRFIAARHGESEAAARRRFFALFPYGYVKQACKIAGMKQPRAWSTG</sequence>
<dbReference type="GO" id="GO:0002143">
    <property type="term" value="P:tRNA wobble position uridine thiolation"/>
    <property type="evidence" value="ECO:0007669"/>
    <property type="project" value="TreeGrafter"/>
</dbReference>
<name>A0A327JN37_9HYPH</name>
<evidence type="ECO:0000313" key="5">
    <source>
        <dbReference type="Proteomes" id="UP000249299"/>
    </source>
</evidence>
<dbReference type="Gene3D" id="3.30.1420.10">
    <property type="match status" value="1"/>
</dbReference>
<dbReference type="RefSeq" id="WP_111434011.1">
    <property type="nucleotide sequence ID" value="NZ_JACIGG010000008.1"/>
</dbReference>
<gene>
    <name evidence="4" type="ORF">CH339_08990</name>
</gene>
<dbReference type="EMBL" id="NPEV01000014">
    <property type="protein sequence ID" value="RAI27839.1"/>
    <property type="molecule type" value="Genomic_DNA"/>
</dbReference>
<dbReference type="PANTHER" id="PTHR37010:SF1">
    <property type="entry name" value="SULFURTRANSFERASE TUSE"/>
    <property type="match status" value="1"/>
</dbReference>
<dbReference type="GO" id="GO:0005737">
    <property type="term" value="C:cytoplasm"/>
    <property type="evidence" value="ECO:0007669"/>
    <property type="project" value="UniProtKB-SubCell"/>
</dbReference>
<dbReference type="Gene3D" id="1.10.10.370">
    <property type="entry name" value="DsrC-like protein, C-terminal domain"/>
    <property type="match status" value="1"/>
</dbReference>
<dbReference type="GO" id="GO:0097163">
    <property type="term" value="F:sulfur carrier activity"/>
    <property type="evidence" value="ECO:0007669"/>
    <property type="project" value="TreeGrafter"/>
</dbReference>
<reference evidence="4 5" key="1">
    <citation type="submission" date="2017-07" db="EMBL/GenBank/DDBJ databases">
        <title>Draft Genome Sequences of Select Purple Nonsulfur Bacteria.</title>
        <authorList>
            <person name="Lasarre B."/>
            <person name="Mckinlay J.B."/>
        </authorList>
    </citation>
    <scope>NUCLEOTIDE SEQUENCE [LARGE SCALE GENOMIC DNA]</scope>
    <source>
        <strain evidence="4 5">DSM 11290</strain>
    </source>
</reference>
<keyword evidence="5" id="KW-1185">Reference proteome</keyword>
<dbReference type="Pfam" id="PF04358">
    <property type="entry name" value="DsrC"/>
    <property type="match status" value="1"/>
</dbReference>
<dbReference type="InterPro" id="IPR043163">
    <property type="entry name" value="DsrC-like_N"/>
</dbReference>
<evidence type="ECO:0000256" key="2">
    <source>
        <dbReference type="ARBA" id="ARBA00005718"/>
    </source>
</evidence>
<protein>
    <recommendedName>
        <fullName evidence="6">Sulfite reductase subunit gamma</fullName>
    </recommendedName>
</protein>
<proteinExistence type="inferred from homology"/>
<dbReference type="AlphaFoldDB" id="A0A327JN37"/>
<dbReference type="Proteomes" id="UP000249299">
    <property type="component" value="Unassembled WGS sequence"/>
</dbReference>
<comment type="subcellular location">
    <subcellularLocation>
        <location evidence="1">Cytoplasm</location>
    </subcellularLocation>
</comment>
<comment type="caution">
    <text evidence="4">The sequence shown here is derived from an EMBL/GenBank/DDBJ whole genome shotgun (WGS) entry which is preliminary data.</text>
</comment>
<dbReference type="InterPro" id="IPR042072">
    <property type="entry name" value="DsrC-like_C"/>
</dbReference>
<dbReference type="OrthoDB" id="9786347at2"/>
<evidence type="ECO:0008006" key="6">
    <source>
        <dbReference type="Google" id="ProtNLM"/>
    </source>
</evidence>
<evidence type="ECO:0000313" key="4">
    <source>
        <dbReference type="EMBL" id="RAI27839.1"/>
    </source>
</evidence>
<organism evidence="4 5">
    <name type="scientific">Rhodobium orientis</name>
    <dbReference type="NCBI Taxonomy" id="34017"/>
    <lineage>
        <taxon>Bacteria</taxon>
        <taxon>Pseudomonadati</taxon>
        <taxon>Pseudomonadota</taxon>
        <taxon>Alphaproteobacteria</taxon>
        <taxon>Hyphomicrobiales</taxon>
        <taxon>Rhodobiaceae</taxon>
        <taxon>Rhodobium</taxon>
    </lineage>
</organism>
<evidence type="ECO:0000256" key="3">
    <source>
        <dbReference type="ARBA" id="ARBA00022490"/>
    </source>
</evidence>
<accession>A0A327JN37</accession>
<comment type="similarity">
    <text evidence="2">Belongs to the DsrC/TusE family.</text>
</comment>
<dbReference type="InterPro" id="IPR007453">
    <property type="entry name" value="DsrC/TusE"/>
</dbReference>
<dbReference type="PANTHER" id="PTHR37010">
    <property type="entry name" value="SULFURTRANSFERASE TUSE"/>
    <property type="match status" value="1"/>
</dbReference>